<dbReference type="Proteomes" id="UP000494206">
    <property type="component" value="Unassembled WGS sequence"/>
</dbReference>
<dbReference type="Pfam" id="PF02984">
    <property type="entry name" value="Cyclin_C"/>
    <property type="match status" value="1"/>
</dbReference>
<feature type="domain" description="Cyclin-like" evidence="5">
    <location>
        <begin position="108"/>
        <end position="192"/>
    </location>
</feature>
<dbReference type="PANTHER" id="PTHR10177">
    <property type="entry name" value="CYCLINS"/>
    <property type="match status" value="1"/>
</dbReference>
<keyword evidence="1" id="KW-0132">Cell division</keyword>
<dbReference type="OrthoDB" id="5590282at2759"/>
<evidence type="ECO:0000259" key="6">
    <source>
        <dbReference type="SMART" id="SM01332"/>
    </source>
</evidence>
<dbReference type="PIRSF" id="PIRSF001771">
    <property type="entry name" value="Cyclin_A_B_D_E"/>
    <property type="match status" value="1"/>
</dbReference>
<dbReference type="Gene3D" id="1.10.472.10">
    <property type="entry name" value="Cyclin-like"/>
    <property type="match status" value="2"/>
</dbReference>
<dbReference type="CDD" id="cd20507">
    <property type="entry name" value="CYCLIN_CCNB1-like_rpt1"/>
    <property type="match status" value="1"/>
</dbReference>
<organism evidence="7 8">
    <name type="scientific">Caenorhabditis bovis</name>
    <dbReference type="NCBI Taxonomy" id="2654633"/>
    <lineage>
        <taxon>Eukaryota</taxon>
        <taxon>Metazoa</taxon>
        <taxon>Ecdysozoa</taxon>
        <taxon>Nematoda</taxon>
        <taxon>Chromadorea</taxon>
        <taxon>Rhabditida</taxon>
        <taxon>Rhabditina</taxon>
        <taxon>Rhabditomorpha</taxon>
        <taxon>Rhabditoidea</taxon>
        <taxon>Rhabditidae</taxon>
        <taxon>Peloderinae</taxon>
        <taxon>Caenorhabditis</taxon>
    </lineage>
</organism>
<feature type="domain" description="Cyclin-like" evidence="5">
    <location>
        <begin position="208"/>
        <end position="301"/>
    </location>
</feature>
<reference evidence="7 8" key="1">
    <citation type="submission" date="2020-04" db="EMBL/GenBank/DDBJ databases">
        <authorList>
            <person name="Laetsch R D."/>
            <person name="Stevens L."/>
            <person name="Kumar S."/>
            <person name="Blaxter L. M."/>
        </authorList>
    </citation>
    <scope>NUCLEOTIDE SEQUENCE [LARGE SCALE GENOMIC DNA]</scope>
</reference>
<dbReference type="AlphaFoldDB" id="A0A8S1EZL1"/>
<dbReference type="InterPro" id="IPR046965">
    <property type="entry name" value="Cyclin_A/B-like"/>
</dbReference>
<accession>A0A8S1EZL1</accession>
<dbReference type="InterPro" id="IPR004367">
    <property type="entry name" value="Cyclin_C-dom"/>
</dbReference>
<evidence type="ECO:0000313" key="8">
    <source>
        <dbReference type="Proteomes" id="UP000494206"/>
    </source>
</evidence>
<feature type="domain" description="Cyclin C-terminal" evidence="6">
    <location>
        <begin position="201"/>
        <end position="333"/>
    </location>
</feature>
<name>A0A8S1EZL1_9PELO</name>
<evidence type="ECO:0000259" key="5">
    <source>
        <dbReference type="SMART" id="SM00385"/>
    </source>
</evidence>
<evidence type="ECO:0000256" key="3">
    <source>
        <dbReference type="ARBA" id="ARBA00023306"/>
    </source>
</evidence>
<dbReference type="InterPro" id="IPR036915">
    <property type="entry name" value="Cyclin-like_sf"/>
</dbReference>
<keyword evidence="3" id="KW-0131">Cell cycle</keyword>
<comment type="similarity">
    <text evidence="4">Belongs to the cyclin family.</text>
</comment>
<protein>
    <recommendedName>
        <fullName evidence="9">Cyclin N-terminal domain-containing protein</fullName>
    </recommendedName>
</protein>
<evidence type="ECO:0000256" key="4">
    <source>
        <dbReference type="RuleBase" id="RU000383"/>
    </source>
</evidence>
<dbReference type="SMART" id="SM00385">
    <property type="entry name" value="CYCLIN"/>
    <property type="match status" value="2"/>
</dbReference>
<dbReference type="SMART" id="SM01332">
    <property type="entry name" value="Cyclin_C"/>
    <property type="match status" value="1"/>
</dbReference>
<evidence type="ECO:0000256" key="2">
    <source>
        <dbReference type="ARBA" id="ARBA00023127"/>
    </source>
</evidence>
<dbReference type="GO" id="GO:0051301">
    <property type="term" value="P:cell division"/>
    <property type="evidence" value="ECO:0007669"/>
    <property type="project" value="UniProtKB-KW"/>
</dbReference>
<dbReference type="GO" id="GO:0044772">
    <property type="term" value="P:mitotic cell cycle phase transition"/>
    <property type="evidence" value="ECO:0007669"/>
    <property type="project" value="InterPro"/>
</dbReference>
<dbReference type="Pfam" id="PF00134">
    <property type="entry name" value="Cyclin_N"/>
    <property type="match status" value="1"/>
</dbReference>
<gene>
    <name evidence="7" type="ORF">CBOVIS_LOCUS9084</name>
</gene>
<dbReference type="InterPro" id="IPR006671">
    <property type="entry name" value="Cyclin_N"/>
</dbReference>
<evidence type="ECO:0008006" key="9">
    <source>
        <dbReference type="Google" id="ProtNLM"/>
    </source>
</evidence>
<dbReference type="InterPro" id="IPR039361">
    <property type="entry name" value="Cyclin"/>
</dbReference>
<evidence type="ECO:0000256" key="1">
    <source>
        <dbReference type="ARBA" id="ARBA00022618"/>
    </source>
</evidence>
<dbReference type="InterPro" id="IPR013763">
    <property type="entry name" value="Cyclin-like_dom"/>
</dbReference>
<dbReference type="EMBL" id="CADEPM010000006">
    <property type="protein sequence ID" value="CAB3407108.1"/>
    <property type="molecule type" value="Genomic_DNA"/>
</dbReference>
<comment type="caution">
    <text evidence="7">The sequence shown here is derived from an EMBL/GenBank/DDBJ whole genome shotgun (WGS) entry which is preliminary data.</text>
</comment>
<dbReference type="SUPFAM" id="SSF47954">
    <property type="entry name" value="Cyclin-like"/>
    <property type="match status" value="2"/>
</dbReference>
<sequence length="344" mass="39382">MIRSRMNQTVNRKQDVAKNADYAKPSLRTFGTTLMKENAAEPTLISKQSAGEVVKEIPRAVTDKEVKCLEYFKDICAYLLHHEQKFKLTEDYLVGGEPTNKMRRMLVDWLVQVHLRFRLVPETLHLTVFILDQMLAHKIVGKENLQLLGVSAMFIAAKFEEVFTPDISDYEFITENSVSKKQILQMEQMILNTLNFDLSAPYSLSFNRFISRLITENESLNVDQSSYYLAYNMSKYFAELALLDSSIVTITPSRIAMASTVISLKLCGFSKEIDEQVTREIIKGFQTTHDELEYCVKLVSSIALKQFSQTKMVAVKQKYQSSKFGQVSNMIKAEEIEKLKELSA</sequence>
<dbReference type="FunFam" id="1.10.472.10:FF:000001">
    <property type="entry name" value="G2/mitotic-specific cyclin"/>
    <property type="match status" value="1"/>
</dbReference>
<keyword evidence="8" id="KW-1185">Reference proteome</keyword>
<keyword evidence="2 4" id="KW-0195">Cyclin</keyword>
<proteinExistence type="inferred from homology"/>
<dbReference type="GO" id="GO:0016538">
    <property type="term" value="F:cyclin-dependent protein serine/threonine kinase regulator activity"/>
    <property type="evidence" value="ECO:0007669"/>
    <property type="project" value="InterPro"/>
</dbReference>
<evidence type="ECO:0000313" key="7">
    <source>
        <dbReference type="EMBL" id="CAB3407108.1"/>
    </source>
</evidence>